<dbReference type="Pfam" id="PF22725">
    <property type="entry name" value="GFO_IDH_MocA_C3"/>
    <property type="match status" value="1"/>
</dbReference>
<evidence type="ECO:0000313" key="4">
    <source>
        <dbReference type="EMBL" id="MBZ6079390.1"/>
    </source>
</evidence>
<feature type="domain" description="Gfo/Idh/MocA-like oxidoreductase N-terminal" evidence="2">
    <location>
        <begin position="3"/>
        <end position="121"/>
    </location>
</feature>
<protein>
    <submittedName>
        <fullName evidence="4">Gfo/Idh/MocA family oxidoreductase</fullName>
    </submittedName>
</protein>
<dbReference type="InterPro" id="IPR055170">
    <property type="entry name" value="GFO_IDH_MocA-like_dom"/>
</dbReference>
<dbReference type="Gene3D" id="3.40.50.720">
    <property type="entry name" value="NAD(P)-binding Rossmann-like Domain"/>
    <property type="match status" value="1"/>
</dbReference>
<accession>A0ABS7VW90</accession>
<dbReference type="SUPFAM" id="SSF55347">
    <property type="entry name" value="Glyceraldehyde-3-phosphate dehydrogenase-like, C-terminal domain"/>
    <property type="match status" value="1"/>
</dbReference>
<evidence type="ECO:0000259" key="3">
    <source>
        <dbReference type="Pfam" id="PF22725"/>
    </source>
</evidence>
<dbReference type="PANTHER" id="PTHR43818:SF11">
    <property type="entry name" value="BCDNA.GH03377"/>
    <property type="match status" value="1"/>
</dbReference>
<dbReference type="InterPro" id="IPR036291">
    <property type="entry name" value="NAD(P)-bd_dom_sf"/>
</dbReference>
<dbReference type="Proteomes" id="UP000704176">
    <property type="component" value="Unassembled WGS sequence"/>
</dbReference>
<dbReference type="Pfam" id="PF01408">
    <property type="entry name" value="GFO_IDH_MocA"/>
    <property type="match status" value="1"/>
</dbReference>
<dbReference type="SUPFAM" id="SSF51735">
    <property type="entry name" value="NAD(P)-binding Rossmann-fold domains"/>
    <property type="match status" value="1"/>
</dbReference>
<dbReference type="RefSeq" id="WP_224316406.1">
    <property type="nucleotide sequence ID" value="NZ_JAIRBM010000035.1"/>
</dbReference>
<evidence type="ECO:0000259" key="2">
    <source>
        <dbReference type="Pfam" id="PF01408"/>
    </source>
</evidence>
<feature type="domain" description="GFO/IDH/MocA-like oxidoreductase" evidence="3">
    <location>
        <begin position="129"/>
        <end position="252"/>
    </location>
</feature>
<keyword evidence="5" id="KW-1185">Reference proteome</keyword>
<organism evidence="4 5">
    <name type="scientific">Microvirga puerhi</name>
    <dbReference type="NCBI Taxonomy" id="2876078"/>
    <lineage>
        <taxon>Bacteria</taxon>
        <taxon>Pseudomonadati</taxon>
        <taxon>Pseudomonadota</taxon>
        <taxon>Alphaproteobacteria</taxon>
        <taxon>Hyphomicrobiales</taxon>
        <taxon>Methylobacteriaceae</taxon>
        <taxon>Microvirga</taxon>
    </lineage>
</organism>
<name>A0ABS7VW90_9HYPH</name>
<evidence type="ECO:0000256" key="1">
    <source>
        <dbReference type="ARBA" id="ARBA00023002"/>
    </source>
</evidence>
<dbReference type="EMBL" id="JAIRBM010000035">
    <property type="protein sequence ID" value="MBZ6079390.1"/>
    <property type="molecule type" value="Genomic_DNA"/>
</dbReference>
<dbReference type="InterPro" id="IPR000683">
    <property type="entry name" value="Gfo/Idh/MocA-like_OxRdtase_N"/>
</dbReference>
<reference evidence="4 5" key="1">
    <citation type="submission" date="2021-09" db="EMBL/GenBank/DDBJ databases">
        <title>The complete genome sequence of a new microorganism.</title>
        <authorList>
            <person name="Zi Z."/>
        </authorList>
    </citation>
    <scope>NUCLEOTIDE SEQUENCE [LARGE SCALE GENOMIC DNA]</scope>
    <source>
        <strain evidence="4 5">WGZ8</strain>
    </source>
</reference>
<dbReference type="Gene3D" id="3.30.360.10">
    <property type="entry name" value="Dihydrodipicolinate Reductase, domain 2"/>
    <property type="match status" value="1"/>
</dbReference>
<dbReference type="PANTHER" id="PTHR43818">
    <property type="entry name" value="BCDNA.GH03377"/>
    <property type="match status" value="1"/>
</dbReference>
<proteinExistence type="predicted"/>
<dbReference type="InterPro" id="IPR050463">
    <property type="entry name" value="Gfo/Idh/MocA_oxidrdct_glycsds"/>
</dbReference>
<keyword evidence="1" id="KW-0560">Oxidoreductase</keyword>
<comment type="caution">
    <text evidence="4">The sequence shown here is derived from an EMBL/GenBank/DDBJ whole genome shotgun (WGS) entry which is preliminary data.</text>
</comment>
<sequence length="367" mass="40526">MGIRTGLIGLGKMGISHLAIANSHPGIDVTAVCDSNPALLGILRKNTAFRCYQSPIEMIDAAGLDAVIISTPSRSHAELVRLSLKKNLHIFCEKPFCLDPSEGKALAAEAASRGRVGQVGYHFRFVGTFQKTREIVQSGCLGEIHHIRTEAHGPVVLRTRGATWRAQRSEGGGCLYDYASHAVDIVNFIYEAPYAVSGTAAQSIFSRDVDDEVYSTLHFRSGATGQLSANWSDDSHRKMSTRVTIWGSNGKAVADRQELQIYVRRPIRSYSEGWHVENITQLTKPVDYYLRGEEYTAQLDHFVRCINAHEECRSSFSTAADTDRVIQMLASDASDRSARIEAHQGEASSNTRSNFFRTLKSRVTSRG</sequence>
<evidence type="ECO:0000313" key="5">
    <source>
        <dbReference type="Proteomes" id="UP000704176"/>
    </source>
</evidence>
<gene>
    <name evidence="4" type="ORF">K9B37_24345</name>
</gene>